<dbReference type="AlphaFoldDB" id="A0AAW1VMD4"/>
<protein>
    <submittedName>
        <fullName evidence="1">Uncharacterized protein</fullName>
    </submittedName>
</protein>
<gene>
    <name evidence="1" type="ORF">M0R45_000762</name>
</gene>
<proteinExistence type="predicted"/>
<organism evidence="1 2">
    <name type="scientific">Rubus argutus</name>
    <name type="common">Southern blackberry</name>
    <dbReference type="NCBI Taxonomy" id="59490"/>
    <lineage>
        <taxon>Eukaryota</taxon>
        <taxon>Viridiplantae</taxon>
        <taxon>Streptophyta</taxon>
        <taxon>Embryophyta</taxon>
        <taxon>Tracheophyta</taxon>
        <taxon>Spermatophyta</taxon>
        <taxon>Magnoliopsida</taxon>
        <taxon>eudicotyledons</taxon>
        <taxon>Gunneridae</taxon>
        <taxon>Pentapetalae</taxon>
        <taxon>rosids</taxon>
        <taxon>fabids</taxon>
        <taxon>Rosales</taxon>
        <taxon>Rosaceae</taxon>
        <taxon>Rosoideae</taxon>
        <taxon>Rosoideae incertae sedis</taxon>
        <taxon>Rubus</taxon>
    </lineage>
</organism>
<dbReference type="EMBL" id="JBEDUW010000200">
    <property type="protein sequence ID" value="KAK9904396.1"/>
    <property type="molecule type" value="Genomic_DNA"/>
</dbReference>
<accession>A0AAW1VMD4</accession>
<dbReference type="Proteomes" id="UP001457282">
    <property type="component" value="Unassembled WGS sequence"/>
</dbReference>
<keyword evidence="2" id="KW-1185">Reference proteome</keyword>
<name>A0AAW1VMD4_RUBAR</name>
<evidence type="ECO:0000313" key="1">
    <source>
        <dbReference type="EMBL" id="KAK9904396.1"/>
    </source>
</evidence>
<comment type="caution">
    <text evidence="1">The sequence shown here is derived from an EMBL/GenBank/DDBJ whole genome shotgun (WGS) entry which is preliminary data.</text>
</comment>
<evidence type="ECO:0000313" key="2">
    <source>
        <dbReference type="Proteomes" id="UP001457282"/>
    </source>
</evidence>
<reference evidence="1 2" key="1">
    <citation type="journal article" date="2023" name="G3 (Bethesda)">
        <title>A chromosome-length genome assembly and annotation of blackberry (Rubus argutus, cv. 'Hillquist').</title>
        <authorList>
            <person name="Bruna T."/>
            <person name="Aryal R."/>
            <person name="Dudchenko O."/>
            <person name="Sargent D.J."/>
            <person name="Mead D."/>
            <person name="Buti M."/>
            <person name="Cavallini A."/>
            <person name="Hytonen T."/>
            <person name="Andres J."/>
            <person name="Pham M."/>
            <person name="Weisz D."/>
            <person name="Mascagni F."/>
            <person name="Usai G."/>
            <person name="Natali L."/>
            <person name="Bassil N."/>
            <person name="Fernandez G.E."/>
            <person name="Lomsadze A."/>
            <person name="Armour M."/>
            <person name="Olukolu B."/>
            <person name="Poorten T."/>
            <person name="Britton C."/>
            <person name="Davik J."/>
            <person name="Ashrafi H."/>
            <person name="Aiden E.L."/>
            <person name="Borodovsky M."/>
            <person name="Worthington M."/>
        </authorList>
    </citation>
    <scope>NUCLEOTIDE SEQUENCE [LARGE SCALE GENOMIC DNA]</scope>
    <source>
        <strain evidence="1">PI 553951</strain>
    </source>
</reference>
<sequence length="158" mass="17484">MMELSMGFVIEMDFYWNTAPVIVYRFTNVELDNLIHSVDANATQELDNMIHSGSTTAAQDLDVLIHSGNANATQELDNILHSGNANATAHLKRSDIYSDLGDLGNLGRVEDGYNLSSGHSSLYTMDEIFELVDLDKPLNCDTHHLPRFSQPSPGRDTT</sequence>